<feature type="transmembrane region" description="Helical" evidence="3">
    <location>
        <begin position="263"/>
        <end position="281"/>
    </location>
</feature>
<feature type="transmembrane region" description="Helical" evidence="3">
    <location>
        <begin position="7"/>
        <end position="28"/>
    </location>
</feature>
<dbReference type="EMBL" id="JAAAPO010000001">
    <property type="protein sequence ID" value="NBC35355.1"/>
    <property type="molecule type" value="Genomic_DNA"/>
</dbReference>
<feature type="transmembrane region" description="Helical" evidence="3">
    <location>
        <begin position="317"/>
        <end position="342"/>
    </location>
</feature>
<evidence type="ECO:0000313" key="5">
    <source>
        <dbReference type="Proteomes" id="UP000753724"/>
    </source>
</evidence>
<dbReference type="InterPro" id="IPR014710">
    <property type="entry name" value="RmlC-like_jellyroll"/>
</dbReference>
<dbReference type="Pfam" id="PF13347">
    <property type="entry name" value="MFS_2"/>
    <property type="match status" value="1"/>
</dbReference>
<feature type="compositionally biased region" description="Pro residues" evidence="2">
    <location>
        <begin position="486"/>
        <end position="495"/>
    </location>
</feature>
<proteinExistence type="inferred from homology"/>
<feature type="transmembrane region" description="Helical" evidence="3">
    <location>
        <begin position="231"/>
        <end position="251"/>
    </location>
</feature>
<reference evidence="5" key="1">
    <citation type="submission" date="2020-01" db="EMBL/GenBank/DDBJ databases">
        <title>Sphingomonas sp. strain CSW-10.</title>
        <authorList>
            <person name="Chen W.-M."/>
        </authorList>
    </citation>
    <scope>NUCLEOTIDE SEQUENCE [LARGE SCALE GENOMIC DNA]</scope>
    <source>
        <strain evidence="5">FSY-8</strain>
    </source>
</reference>
<feature type="transmembrane region" description="Helical" evidence="3">
    <location>
        <begin position="373"/>
        <end position="392"/>
    </location>
</feature>
<feature type="transmembrane region" description="Helical" evidence="3">
    <location>
        <begin position="101"/>
        <end position="122"/>
    </location>
</feature>
<keyword evidence="3" id="KW-0472">Membrane</keyword>
<feature type="transmembrane region" description="Helical" evidence="3">
    <location>
        <begin position="178"/>
        <end position="198"/>
    </location>
</feature>
<feature type="transmembrane region" description="Helical" evidence="3">
    <location>
        <begin position="34"/>
        <end position="56"/>
    </location>
</feature>
<feature type="transmembrane region" description="Helical" evidence="3">
    <location>
        <begin position="404"/>
        <end position="426"/>
    </location>
</feature>
<evidence type="ECO:0000256" key="3">
    <source>
        <dbReference type="SAM" id="Phobius"/>
    </source>
</evidence>
<evidence type="ECO:0000313" key="4">
    <source>
        <dbReference type="EMBL" id="NBC35355.1"/>
    </source>
</evidence>
<keyword evidence="3" id="KW-1133">Transmembrane helix</keyword>
<evidence type="ECO:0000256" key="2">
    <source>
        <dbReference type="SAM" id="MobiDB-lite"/>
    </source>
</evidence>
<comment type="similarity">
    <text evidence="1">Belongs to the sodium:galactoside symporter (TC 2.A.2) family.</text>
</comment>
<gene>
    <name evidence="4" type="ORF">GTZ99_02150</name>
</gene>
<dbReference type="SUPFAM" id="SSF103473">
    <property type="entry name" value="MFS general substrate transporter"/>
    <property type="match status" value="1"/>
</dbReference>
<organism evidence="4 5">
    <name type="scientific">Novosphingobium ovatum</name>
    <dbReference type="NCBI Taxonomy" id="1908523"/>
    <lineage>
        <taxon>Bacteria</taxon>
        <taxon>Pseudomonadati</taxon>
        <taxon>Pseudomonadota</taxon>
        <taxon>Alphaproteobacteria</taxon>
        <taxon>Sphingomonadales</taxon>
        <taxon>Sphingomonadaceae</taxon>
        <taxon>Novosphingobium</taxon>
    </lineage>
</organism>
<keyword evidence="5" id="KW-1185">Reference proteome</keyword>
<evidence type="ECO:0000256" key="1">
    <source>
        <dbReference type="ARBA" id="ARBA00009617"/>
    </source>
</evidence>
<dbReference type="Gene3D" id="1.20.1250.20">
    <property type="entry name" value="MFS general substrate transporter like domains"/>
    <property type="match status" value="2"/>
</dbReference>
<feature type="transmembrane region" description="Helical" evidence="3">
    <location>
        <begin position="77"/>
        <end position="95"/>
    </location>
</feature>
<dbReference type="InterPro" id="IPR039672">
    <property type="entry name" value="MFS_2"/>
</dbReference>
<feature type="region of interest" description="Disordered" evidence="2">
    <location>
        <begin position="479"/>
        <end position="500"/>
    </location>
</feature>
<dbReference type="SUPFAM" id="SSF51182">
    <property type="entry name" value="RmlC-like cupins"/>
    <property type="match status" value="1"/>
</dbReference>
<feature type="transmembrane region" description="Helical" evidence="3">
    <location>
        <begin position="293"/>
        <end position="311"/>
    </location>
</feature>
<dbReference type="Gene3D" id="2.60.120.10">
    <property type="entry name" value="Jelly Rolls"/>
    <property type="match status" value="1"/>
</dbReference>
<comment type="caution">
    <text evidence="4">The sequence shown here is derived from an EMBL/GenBank/DDBJ whole genome shotgun (WGS) entry which is preliminary data.</text>
</comment>
<dbReference type="RefSeq" id="WP_161716625.1">
    <property type="nucleotide sequence ID" value="NZ_JAAAPO010000001.1"/>
</dbReference>
<dbReference type="Proteomes" id="UP000753724">
    <property type="component" value="Unassembled WGS sequence"/>
</dbReference>
<feature type="transmembrane region" description="Helical" evidence="3">
    <location>
        <begin position="143"/>
        <end position="166"/>
    </location>
</feature>
<accession>A0ABW9XA27</accession>
<dbReference type="PANTHER" id="PTHR11328">
    <property type="entry name" value="MAJOR FACILITATOR SUPERFAMILY DOMAIN-CONTAINING PROTEIN"/>
    <property type="match status" value="1"/>
</dbReference>
<name>A0ABW9XA27_9SPHN</name>
<keyword evidence="3" id="KW-0812">Transmembrane</keyword>
<dbReference type="InterPro" id="IPR011051">
    <property type="entry name" value="RmlC_Cupin_sf"/>
</dbReference>
<dbReference type="InterPro" id="IPR036259">
    <property type="entry name" value="MFS_trans_sf"/>
</dbReference>
<protein>
    <submittedName>
        <fullName evidence="4">MFS transporter</fullName>
    </submittedName>
</protein>
<dbReference type="PANTHER" id="PTHR11328:SF24">
    <property type="entry name" value="MAJOR FACILITATOR SUPERFAMILY (MFS) PROFILE DOMAIN-CONTAINING PROTEIN"/>
    <property type="match status" value="1"/>
</dbReference>
<sequence>MKRKALIGWGVGSFTSAALVGAVGLLHLRFMTDSLGLAMGMAGLLVVASKIYDAAIDPVVGVLADRTRTRWGRHRPYLVGGALLAAVSLVMLFNVPTGLSYTGLLVWSGASLLIFSTAYTLYRIPYLAIGRAITQDFHERSRLMTFSVYGSSFGGLAATAAAPWMLSLMGGDRAAHGLLAMVLAGLVALGGIATFLLIDATSEGHAATTPHITFRQAAAAIAANRPFRALIAFKVTMFAGLTLHGAALPFYTRHVLHAADKSLGSIFLLQTLGMMASQAGWVRIAGRIGRRQALMLAALAEAAAMCAWYLVPAGHPMPWALVLGGVEGLCVGGLFFGLYTVLTDTMDHARHHGPASAEGVLAGVFVMVEKGTAAFGTWVFSAILSAVGFVSAHDAGSVQSAGVVNGIVLSLSVLPAVAAVLACLFLRAPAQGQAETAGIPQPPAVVDQDAALNTALPTAMVAGAVAMVMTLALSSSPARADAARPGAPPSPPPAISAPATPVPANGVTIPRISAGVDGKSYLDTVTLPRAPGSDPLAINARLYTTDTEIGVSPPGTFIDWHRVSSPRLLIVLSGTLEVGLGDGSVHRLQPGTIVLANDTVGQGHTSRSVGSVPVMAMTVRLPREDPLRSRASSCPDGVAPEQCVANSLSIQHNPQPVPKP</sequence>